<dbReference type="Gene3D" id="3.40.50.720">
    <property type="entry name" value="NAD(P)-binding Rossmann-like Domain"/>
    <property type="match status" value="1"/>
</dbReference>
<keyword evidence="9" id="KW-1185">Reference proteome</keyword>
<organism evidence="8 9">
    <name type="scientific">Cyclotella cryptica</name>
    <dbReference type="NCBI Taxonomy" id="29204"/>
    <lineage>
        <taxon>Eukaryota</taxon>
        <taxon>Sar</taxon>
        <taxon>Stramenopiles</taxon>
        <taxon>Ochrophyta</taxon>
        <taxon>Bacillariophyta</taxon>
        <taxon>Coscinodiscophyceae</taxon>
        <taxon>Thalassiosirophycidae</taxon>
        <taxon>Stephanodiscales</taxon>
        <taxon>Stephanodiscaceae</taxon>
        <taxon>Cyclotella</taxon>
    </lineage>
</organism>
<evidence type="ECO:0000259" key="7">
    <source>
        <dbReference type="Pfam" id="PF01658"/>
    </source>
</evidence>
<accession>A0ABD3PQF2</accession>
<name>A0ABD3PQF2_9STRA</name>
<evidence type="ECO:0000256" key="2">
    <source>
        <dbReference type="ARBA" id="ARBA00001911"/>
    </source>
</evidence>
<dbReference type="PIRSF" id="PIRSF015578">
    <property type="entry name" value="Myoinos-ppht_syn"/>
    <property type="match status" value="1"/>
</dbReference>
<comment type="pathway">
    <text evidence="3">Polyol metabolism; myo-inositol biosynthesis; myo-inositol from D-glucose 6-phosphate: step 1/2.</text>
</comment>
<evidence type="ECO:0000256" key="5">
    <source>
        <dbReference type="ARBA" id="ARBA00012125"/>
    </source>
</evidence>
<comment type="cofactor">
    <cofactor evidence="2">
        <name>NAD(+)</name>
        <dbReference type="ChEBI" id="CHEBI:57540"/>
    </cofactor>
</comment>
<dbReference type="Pfam" id="PF01658">
    <property type="entry name" value="Inos-1-P_synth"/>
    <property type="match status" value="1"/>
</dbReference>
<dbReference type="PANTHER" id="PTHR11510">
    <property type="entry name" value="MYO-INOSITOL-1 PHOSPHATE SYNTHASE"/>
    <property type="match status" value="1"/>
</dbReference>
<dbReference type="InterPro" id="IPR036291">
    <property type="entry name" value="NAD(P)-bd_dom_sf"/>
</dbReference>
<evidence type="ECO:0000313" key="9">
    <source>
        <dbReference type="Proteomes" id="UP001516023"/>
    </source>
</evidence>
<dbReference type="GO" id="GO:0004512">
    <property type="term" value="F:inositol-3-phosphate synthase activity"/>
    <property type="evidence" value="ECO:0007669"/>
    <property type="project" value="UniProtKB-EC"/>
</dbReference>
<dbReference type="EMBL" id="JABMIG020000130">
    <property type="protein sequence ID" value="KAL3790310.1"/>
    <property type="molecule type" value="Genomic_DNA"/>
</dbReference>
<evidence type="ECO:0000256" key="4">
    <source>
        <dbReference type="ARBA" id="ARBA00010813"/>
    </source>
</evidence>
<dbReference type="InterPro" id="IPR002587">
    <property type="entry name" value="Myo-inos-1-P_Synthase"/>
</dbReference>
<dbReference type="Gene3D" id="3.30.360.10">
    <property type="entry name" value="Dihydrodipicolinate Reductase, domain 2"/>
    <property type="match status" value="1"/>
</dbReference>
<dbReference type="EC" id="5.5.1.4" evidence="5"/>
<reference evidence="8 9" key="1">
    <citation type="journal article" date="2020" name="G3 (Bethesda)">
        <title>Improved Reference Genome for Cyclotella cryptica CCMP332, a Model for Cell Wall Morphogenesis, Salinity Adaptation, and Lipid Production in Diatoms (Bacillariophyta).</title>
        <authorList>
            <person name="Roberts W.R."/>
            <person name="Downey K.M."/>
            <person name="Ruck E.C."/>
            <person name="Traller J.C."/>
            <person name="Alverson A.J."/>
        </authorList>
    </citation>
    <scope>NUCLEOTIDE SEQUENCE [LARGE SCALE GENOMIC DNA]</scope>
    <source>
        <strain evidence="8 9">CCMP332</strain>
    </source>
</reference>
<feature type="domain" description="Myo-inositol-1-phosphate synthase GAPDH-like" evidence="7">
    <location>
        <begin position="273"/>
        <end position="377"/>
    </location>
</feature>
<protein>
    <recommendedName>
        <fullName evidence="5">inositol-3-phosphate synthase</fullName>
        <ecNumber evidence="5">5.5.1.4</ecNumber>
    </recommendedName>
</protein>
<comment type="catalytic activity">
    <reaction evidence="1">
        <text>D-glucose 6-phosphate = 1D-myo-inositol 3-phosphate</text>
        <dbReference type="Rhea" id="RHEA:10716"/>
        <dbReference type="ChEBI" id="CHEBI:58401"/>
        <dbReference type="ChEBI" id="CHEBI:61548"/>
        <dbReference type="EC" id="5.5.1.4"/>
    </reaction>
</comment>
<evidence type="ECO:0000313" key="8">
    <source>
        <dbReference type="EMBL" id="KAL3790310.1"/>
    </source>
</evidence>
<comment type="similarity">
    <text evidence="4">Belongs to the myo-inositol 1-phosphate synthase family.</text>
</comment>
<dbReference type="SUPFAM" id="SSF55347">
    <property type="entry name" value="Glyceraldehyde-3-phosphate dehydrogenase-like, C-terminal domain"/>
    <property type="match status" value="1"/>
</dbReference>
<comment type="caution">
    <text evidence="8">The sequence shown here is derived from an EMBL/GenBank/DDBJ whole genome shotgun (WGS) entry which is preliminary data.</text>
</comment>
<dbReference type="Pfam" id="PF07994">
    <property type="entry name" value="NAD_binding_5"/>
    <property type="match status" value="1"/>
</dbReference>
<dbReference type="GO" id="GO:0006021">
    <property type="term" value="P:inositol biosynthetic process"/>
    <property type="evidence" value="ECO:0007669"/>
    <property type="project" value="UniProtKB-KW"/>
</dbReference>
<dbReference type="SUPFAM" id="SSF51735">
    <property type="entry name" value="NAD(P)-binding Rossmann-fold domains"/>
    <property type="match status" value="1"/>
</dbReference>
<evidence type="ECO:0000256" key="6">
    <source>
        <dbReference type="ARBA" id="ARBA00022550"/>
    </source>
</evidence>
<evidence type="ECO:0000256" key="3">
    <source>
        <dbReference type="ARBA" id="ARBA00005117"/>
    </source>
</evidence>
<sequence>MVSVGILIVGIGGNNGVTLLAGQIANRHNLSWETPTCRMSANWYGCLTQITPRGVHNHGVGFKGRYPGLASADDCVVGGWDIRPTKLGQALYNCRVLEPDLVRQVRDEMDRVEIMEGVWDPSFIGESQHETATHVVTGKDNASTRARVDRIRRDIRRWREKHNVDGHVTVIWSASVERPSEAEYDSPDALLNAIYEDSNNDDISPSMLYAVASALEGCSFVNGGSQNTLSLAMSALFDQSYRQPAAPLDCALQKFSPYSSSRAFCLGTDYKAGQTKFKTAAVEYLRALGLTPRVIASSNHLGNNDMLNLTTKKTLSAKMRVKSDIFGPWQEEDLDHKVAVMYTPFIGDEKRDFVEYTSLGFLGSPHTMVTYTRCMDSILCVPLMVDSAIWCDFFVNHDVSQKDAARATAYLFKVPEGDAKDVDPGFFHQMGQLEEVLEKACGNSLSGEKMLEHDDLDLISLGVRKGIISVEQATQLRGLAQK</sequence>
<dbReference type="Proteomes" id="UP001516023">
    <property type="component" value="Unassembled WGS sequence"/>
</dbReference>
<dbReference type="InterPro" id="IPR013021">
    <property type="entry name" value="Myo-inos-1-P_Synthase_GAPDH"/>
</dbReference>
<evidence type="ECO:0000256" key="1">
    <source>
        <dbReference type="ARBA" id="ARBA00000113"/>
    </source>
</evidence>
<keyword evidence="6" id="KW-0398">Inositol biosynthesis</keyword>
<gene>
    <name evidence="8" type="ORF">HJC23_002936</name>
</gene>
<dbReference type="AlphaFoldDB" id="A0ABD3PQF2"/>
<proteinExistence type="inferred from homology"/>